<proteinExistence type="inferred from homology"/>
<dbReference type="PROSITE" id="PS51405">
    <property type="entry name" value="HEME_HALOPEROXIDASE"/>
    <property type="match status" value="1"/>
</dbReference>
<dbReference type="PANTHER" id="PTHR33577:SF16">
    <property type="entry name" value="HEME HALOPEROXIDASE FAMILY PROFILE DOMAIN-CONTAINING PROTEIN"/>
    <property type="match status" value="1"/>
</dbReference>
<sequence>MCHSMSLATLILAGLYFAKAFPTSSFPAHRSLTGLSRDHLNLILPMLQVAPPQDPPGPLEDTSAKLVYDDAHPWIAPGPNDMRGPCPALNTLASHGYLPRNGIATPAQIITAVMEGKEPSNLGVNRHSGFNMENGIAKLATYAALLVDGNPVTNLLSIGGKSSTTGEDLPQPAVVGGLNTHDVFEGDASMSRADSFFGDNYSFNPTLWDEFVDFSNRFGAGKYNLTVAGELRRQRVQDSISTNPTFSFVAPRYFIAYGESVFPINFFVDGRQTDKQLDPNDALAFFRDMKYPDGFFRTGQPMGIEGVEAVIAAHPVAPGANRGTVNSYTPDPNSADFSNICLLYVNFVNQTIRNLYPNPTGVLKDALNRNLDFLYEFFDTLACPQIFPYGQ</sequence>
<feature type="signal peptide" evidence="8">
    <location>
        <begin position="1"/>
        <end position="20"/>
    </location>
</feature>
<comment type="caution">
    <text evidence="10">The sequence shown here is derived from an EMBL/GenBank/DDBJ whole genome shotgun (WGS) entry which is preliminary data.</text>
</comment>
<evidence type="ECO:0000256" key="8">
    <source>
        <dbReference type="SAM" id="SignalP"/>
    </source>
</evidence>
<dbReference type="InterPro" id="IPR000028">
    <property type="entry name" value="Chloroperoxidase"/>
</dbReference>
<evidence type="ECO:0000256" key="3">
    <source>
        <dbReference type="ARBA" id="ARBA00022617"/>
    </source>
</evidence>
<keyword evidence="11" id="KW-1185">Reference proteome</keyword>
<keyword evidence="8" id="KW-0732">Signal</keyword>
<keyword evidence="2" id="KW-0575">Peroxidase</keyword>
<dbReference type="Gene3D" id="1.10.489.10">
    <property type="entry name" value="Chloroperoxidase-like"/>
    <property type="match status" value="1"/>
</dbReference>
<dbReference type="AlphaFoldDB" id="A0A8H5LHB6"/>
<protein>
    <recommendedName>
        <fullName evidence="9">Heme haloperoxidase family profile domain-containing protein</fullName>
    </recommendedName>
</protein>
<comment type="cofactor">
    <cofactor evidence="1">
        <name>heme b</name>
        <dbReference type="ChEBI" id="CHEBI:60344"/>
    </cofactor>
</comment>
<evidence type="ECO:0000256" key="5">
    <source>
        <dbReference type="ARBA" id="ARBA00023002"/>
    </source>
</evidence>
<dbReference type="EMBL" id="JAACJO010000006">
    <property type="protein sequence ID" value="KAF5357129.1"/>
    <property type="molecule type" value="Genomic_DNA"/>
</dbReference>
<keyword evidence="6" id="KW-0408">Iron</keyword>
<organism evidence="10 11">
    <name type="scientific">Leucocoprinus leucothites</name>
    <dbReference type="NCBI Taxonomy" id="201217"/>
    <lineage>
        <taxon>Eukaryota</taxon>
        <taxon>Fungi</taxon>
        <taxon>Dikarya</taxon>
        <taxon>Basidiomycota</taxon>
        <taxon>Agaricomycotina</taxon>
        <taxon>Agaricomycetes</taxon>
        <taxon>Agaricomycetidae</taxon>
        <taxon>Agaricales</taxon>
        <taxon>Agaricineae</taxon>
        <taxon>Agaricaceae</taxon>
        <taxon>Leucocoprinus</taxon>
    </lineage>
</organism>
<name>A0A8H5LHB6_9AGAR</name>
<keyword evidence="5" id="KW-0560">Oxidoreductase</keyword>
<dbReference type="GO" id="GO:0004601">
    <property type="term" value="F:peroxidase activity"/>
    <property type="evidence" value="ECO:0007669"/>
    <property type="project" value="UniProtKB-KW"/>
</dbReference>
<reference evidence="10 11" key="1">
    <citation type="journal article" date="2020" name="ISME J.">
        <title>Uncovering the hidden diversity of litter-decomposition mechanisms in mushroom-forming fungi.</title>
        <authorList>
            <person name="Floudas D."/>
            <person name="Bentzer J."/>
            <person name="Ahren D."/>
            <person name="Johansson T."/>
            <person name="Persson P."/>
            <person name="Tunlid A."/>
        </authorList>
    </citation>
    <scope>NUCLEOTIDE SEQUENCE [LARGE SCALE GENOMIC DNA]</scope>
    <source>
        <strain evidence="10 11">CBS 146.42</strain>
    </source>
</reference>
<evidence type="ECO:0000313" key="11">
    <source>
        <dbReference type="Proteomes" id="UP000559027"/>
    </source>
</evidence>
<dbReference type="GO" id="GO:0046872">
    <property type="term" value="F:metal ion binding"/>
    <property type="evidence" value="ECO:0007669"/>
    <property type="project" value="UniProtKB-KW"/>
</dbReference>
<evidence type="ECO:0000313" key="10">
    <source>
        <dbReference type="EMBL" id="KAF5357129.1"/>
    </source>
</evidence>
<accession>A0A8H5LHB6</accession>
<dbReference type="OrthoDB" id="2542103at2759"/>
<dbReference type="Pfam" id="PF01328">
    <property type="entry name" value="Peroxidase_2"/>
    <property type="match status" value="1"/>
</dbReference>
<gene>
    <name evidence="10" type="ORF">D9756_006470</name>
</gene>
<dbReference type="Proteomes" id="UP000559027">
    <property type="component" value="Unassembled WGS sequence"/>
</dbReference>
<dbReference type="PANTHER" id="PTHR33577">
    <property type="entry name" value="STERIGMATOCYSTIN BIOSYNTHESIS PEROXIDASE STCC-RELATED"/>
    <property type="match status" value="1"/>
</dbReference>
<evidence type="ECO:0000259" key="9">
    <source>
        <dbReference type="PROSITE" id="PS51405"/>
    </source>
</evidence>
<keyword evidence="4" id="KW-0479">Metal-binding</keyword>
<evidence type="ECO:0000256" key="1">
    <source>
        <dbReference type="ARBA" id="ARBA00001970"/>
    </source>
</evidence>
<evidence type="ECO:0000256" key="7">
    <source>
        <dbReference type="ARBA" id="ARBA00025795"/>
    </source>
</evidence>
<feature type="chain" id="PRO_5034525465" description="Heme haloperoxidase family profile domain-containing protein" evidence="8">
    <location>
        <begin position="21"/>
        <end position="391"/>
    </location>
</feature>
<evidence type="ECO:0000256" key="2">
    <source>
        <dbReference type="ARBA" id="ARBA00022559"/>
    </source>
</evidence>
<dbReference type="SUPFAM" id="SSF47571">
    <property type="entry name" value="Cloroperoxidase"/>
    <property type="match status" value="1"/>
</dbReference>
<feature type="domain" description="Heme haloperoxidase family profile" evidence="9">
    <location>
        <begin position="70"/>
        <end position="311"/>
    </location>
</feature>
<evidence type="ECO:0000256" key="6">
    <source>
        <dbReference type="ARBA" id="ARBA00023004"/>
    </source>
</evidence>
<evidence type="ECO:0000256" key="4">
    <source>
        <dbReference type="ARBA" id="ARBA00022723"/>
    </source>
</evidence>
<dbReference type="InterPro" id="IPR036851">
    <property type="entry name" value="Chloroperoxidase-like_sf"/>
</dbReference>
<keyword evidence="3" id="KW-0349">Heme</keyword>
<comment type="similarity">
    <text evidence="7">Belongs to the chloroperoxidase family.</text>
</comment>